<dbReference type="InParanoid" id="A0A0C3CMY9"/>
<dbReference type="HOGENOM" id="CLU_136943_0_0_1"/>
<organism evidence="2 3">
    <name type="scientific">Scleroderma citrinum Foug A</name>
    <dbReference type="NCBI Taxonomy" id="1036808"/>
    <lineage>
        <taxon>Eukaryota</taxon>
        <taxon>Fungi</taxon>
        <taxon>Dikarya</taxon>
        <taxon>Basidiomycota</taxon>
        <taxon>Agaricomycotina</taxon>
        <taxon>Agaricomycetes</taxon>
        <taxon>Agaricomycetidae</taxon>
        <taxon>Boletales</taxon>
        <taxon>Sclerodermatineae</taxon>
        <taxon>Sclerodermataceae</taxon>
        <taxon>Scleroderma</taxon>
    </lineage>
</organism>
<name>A0A0C3CMY9_9AGAM</name>
<dbReference type="Proteomes" id="UP000053989">
    <property type="component" value="Unassembled WGS sequence"/>
</dbReference>
<dbReference type="AlphaFoldDB" id="A0A0C3CMY9"/>
<accession>A0A0C3CMY9</accession>
<feature type="region of interest" description="Disordered" evidence="1">
    <location>
        <begin position="1"/>
        <end position="54"/>
    </location>
</feature>
<reference evidence="3" key="2">
    <citation type="submission" date="2015-01" db="EMBL/GenBank/DDBJ databases">
        <title>Evolutionary Origins and Diversification of the Mycorrhizal Mutualists.</title>
        <authorList>
            <consortium name="DOE Joint Genome Institute"/>
            <consortium name="Mycorrhizal Genomics Consortium"/>
            <person name="Kohler A."/>
            <person name="Kuo A."/>
            <person name="Nagy L.G."/>
            <person name="Floudas D."/>
            <person name="Copeland A."/>
            <person name="Barry K.W."/>
            <person name="Cichocki N."/>
            <person name="Veneault-Fourrey C."/>
            <person name="LaButti K."/>
            <person name="Lindquist E.A."/>
            <person name="Lipzen A."/>
            <person name="Lundell T."/>
            <person name="Morin E."/>
            <person name="Murat C."/>
            <person name="Riley R."/>
            <person name="Ohm R."/>
            <person name="Sun H."/>
            <person name="Tunlid A."/>
            <person name="Henrissat B."/>
            <person name="Grigoriev I.V."/>
            <person name="Hibbett D.S."/>
            <person name="Martin F."/>
        </authorList>
    </citation>
    <scope>NUCLEOTIDE SEQUENCE [LARGE SCALE GENOMIC DNA]</scope>
    <source>
        <strain evidence="3">Foug A</strain>
    </source>
</reference>
<feature type="compositionally biased region" description="Polar residues" evidence="1">
    <location>
        <begin position="1"/>
        <end position="18"/>
    </location>
</feature>
<evidence type="ECO:0000313" key="3">
    <source>
        <dbReference type="Proteomes" id="UP000053989"/>
    </source>
</evidence>
<reference evidence="2 3" key="1">
    <citation type="submission" date="2014-04" db="EMBL/GenBank/DDBJ databases">
        <authorList>
            <consortium name="DOE Joint Genome Institute"/>
            <person name="Kuo A."/>
            <person name="Kohler A."/>
            <person name="Nagy L.G."/>
            <person name="Floudas D."/>
            <person name="Copeland A."/>
            <person name="Barry K.W."/>
            <person name="Cichocki N."/>
            <person name="Veneault-Fourrey C."/>
            <person name="LaButti K."/>
            <person name="Lindquist E.A."/>
            <person name="Lipzen A."/>
            <person name="Lundell T."/>
            <person name="Morin E."/>
            <person name="Murat C."/>
            <person name="Sun H."/>
            <person name="Tunlid A."/>
            <person name="Henrissat B."/>
            <person name="Grigoriev I.V."/>
            <person name="Hibbett D.S."/>
            <person name="Martin F."/>
            <person name="Nordberg H.P."/>
            <person name="Cantor M.N."/>
            <person name="Hua S.X."/>
        </authorList>
    </citation>
    <scope>NUCLEOTIDE SEQUENCE [LARGE SCALE GENOMIC DNA]</scope>
    <source>
        <strain evidence="2 3">Foug A</strain>
    </source>
</reference>
<gene>
    <name evidence="2" type="ORF">SCLCIDRAFT_34724</name>
</gene>
<evidence type="ECO:0000256" key="1">
    <source>
        <dbReference type="SAM" id="MobiDB-lite"/>
    </source>
</evidence>
<sequence>MPEHNNYGTSSSNVQNATPRGESENERIERAERTLRGKVPSPLEARGPSMFKEFPTNLMNDTRLDVEEPVILTEFRQSFTVDVLFSLSFLLTGVNGKTPRCPAFKTLTSLPRKVRS</sequence>
<dbReference type="EMBL" id="KN822779">
    <property type="protein sequence ID" value="KIM50050.1"/>
    <property type="molecule type" value="Genomic_DNA"/>
</dbReference>
<protein>
    <submittedName>
        <fullName evidence="2">Uncharacterized protein</fullName>
    </submittedName>
</protein>
<feature type="compositionally biased region" description="Basic and acidic residues" evidence="1">
    <location>
        <begin position="21"/>
        <end position="35"/>
    </location>
</feature>
<proteinExistence type="predicted"/>
<evidence type="ECO:0000313" key="2">
    <source>
        <dbReference type="EMBL" id="KIM50050.1"/>
    </source>
</evidence>
<keyword evidence="3" id="KW-1185">Reference proteome</keyword>